<organism evidence="9 10">
    <name type="scientific">Homarus americanus</name>
    <name type="common">American lobster</name>
    <dbReference type="NCBI Taxonomy" id="6706"/>
    <lineage>
        <taxon>Eukaryota</taxon>
        <taxon>Metazoa</taxon>
        <taxon>Ecdysozoa</taxon>
        <taxon>Arthropoda</taxon>
        <taxon>Crustacea</taxon>
        <taxon>Multicrustacea</taxon>
        <taxon>Malacostraca</taxon>
        <taxon>Eumalacostraca</taxon>
        <taxon>Eucarida</taxon>
        <taxon>Decapoda</taxon>
        <taxon>Pleocyemata</taxon>
        <taxon>Astacidea</taxon>
        <taxon>Nephropoidea</taxon>
        <taxon>Nephropidae</taxon>
        <taxon>Homarus</taxon>
    </lineage>
</organism>
<proteinExistence type="inferred from homology"/>
<dbReference type="Proteomes" id="UP000747542">
    <property type="component" value="Unassembled WGS sequence"/>
</dbReference>
<gene>
    <name evidence="9" type="primary">Zg3-L</name>
    <name evidence="9" type="ORF">Hamer_G012819</name>
</gene>
<accession>A0A8J5K0Z8</accession>
<dbReference type="GO" id="GO:0008270">
    <property type="term" value="F:zinc ion binding"/>
    <property type="evidence" value="ECO:0007669"/>
    <property type="project" value="UniProtKB-KW"/>
</dbReference>
<dbReference type="InterPro" id="IPR050527">
    <property type="entry name" value="Snail/Krueppel_Znf"/>
</dbReference>
<keyword evidence="10" id="KW-1185">Reference proteome</keyword>
<dbReference type="PANTHER" id="PTHR24388:SF53">
    <property type="entry name" value="CHORION TRANSCRIPTION FACTOR CF2-RELATED"/>
    <property type="match status" value="1"/>
</dbReference>
<evidence type="ECO:0000256" key="7">
    <source>
        <dbReference type="PROSITE-ProRule" id="PRU00042"/>
    </source>
</evidence>
<dbReference type="FunFam" id="3.30.160.60:FF:000100">
    <property type="entry name" value="Zinc finger 45-like"/>
    <property type="match status" value="1"/>
</dbReference>
<dbReference type="PANTHER" id="PTHR24388">
    <property type="entry name" value="ZINC FINGER PROTEIN"/>
    <property type="match status" value="1"/>
</dbReference>
<keyword evidence="1" id="KW-0479">Metal-binding</keyword>
<evidence type="ECO:0000259" key="8">
    <source>
        <dbReference type="PROSITE" id="PS50157"/>
    </source>
</evidence>
<dbReference type="SMART" id="SM00355">
    <property type="entry name" value="ZnF_C2H2"/>
    <property type="match status" value="4"/>
</dbReference>
<evidence type="ECO:0000256" key="4">
    <source>
        <dbReference type="ARBA" id="ARBA00022833"/>
    </source>
</evidence>
<dbReference type="EMBL" id="JAHLQT010021643">
    <property type="protein sequence ID" value="KAG7167371.1"/>
    <property type="molecule type" value="Genomic_DNA"/>
</dbReference>
<evidence type="ECO:0000313" key="9">
    <source>
        <dbReference type="EMBL" id="KAG7167371.1"/>
    </source>
</evidence>
<feature type="non-terminal residue" evidence="9">
    <location>
        <position position="202"/>
    </location>
</feature>
<sequence>AGVGVRGSGDAVLCPVCGKIITGRNKRQNLQYHMITHTAHKPFQCPYCPHRANRSDNMKIHIRSRHLNQVQTQSGAADAVNAQRHMHVPIAMAKSVDVQLQGQSTGSAIKSPDGAIANDVPLMCFVCNKAFSGRNKRQHLSNHLNTHTGEKPFCCPFCPHRANRKDNLKMHMRLKHLENLPGNMGGDLLNRYQDPSTSHGHI</sequence>
<evidence type="ECO:0000256" key="2">
    <source>
        <dbReference type="ARBA" id="ARBA00022737"/>
    </source>
</evidence>
<dbReference type="InterPro" id="IPR036236">
    <property type="entry name" value="Znf_C2H2_sf"/>
</dbReference>
<dbReference type="SUPFAM" id="SSF57667">
    <property type="entry name" value="beta-beta-alpha zinc fingers"/>
    <property type="match status" value="2"/>
</dbReference>
<keyword evidence="4" id="KW-0862">Zinc</keyword>
<reference evidence="9" key="1">
    <citation type="journal article" date="2021" name="Sci. Adv.">
        <title>The American lobster genome reveals insights on longevity, neural, and immune adaptations.</title>
        <authorList>
            <person name="Polinski J.M."/>
            <person name="Zimin A.V."/>
            <person name="Clark K.F."/>
            <person name="Kohn A.B."/>
            <person name="Sadowski N."/>
            <person name="Timp W."/>
            <person name="Ptitsyn A."/>
            <person name="Khanna P."/>
            <person name="Romanova D.Y."/>
            <person name="Williams P."/>
            <person name="Greenwood S.J."/>
            <person name="Moroz L.L."/>
            <person name="Walt D.R."/>
            <person name="Bodnar A.G."/>
        </authorList>
    </citation>
    <scope>NUCLEOTIDE SEQUENCE</scope>
    <source>
        <strain evidence="9">GMGI-L3</strain>
    </source>
</reference>
<dbReference type="GO" id="GO:0000978">
    <property type="term" value="F:RNA polymerase II cis-regulatory region sequence-specific DNA binding"/>
    <property type="evidence" value="ECO:0007669"/>
    <property type="project" value="TreeGrafter"/>
</dbReference>
<comment type="similarity">
    <text evidence="6">Belongs to the snail C2H2-type zinc-finger protein family.</text>
</comment>
<comment type="caution">
    <text evidence="9">The sequence shown here is derived from an EMBL/GenBank/DDBJ whole genome shotgun (WGS) entry which is preliminary data.</text>
</comment>
<keyword evidence="5" id="KW-0539">Nucleus</keyword>
<dbReference type="Gene3D" id="3.30.160.60">
    <property type="entry name" value="Classic Zinc Finger"/>
    <property type="match status" value="4"/>
</dbReference>
<name>A0A8J5K0Z8_HOMAM</name>
<evidence type="ECO:0000256" key="3">
    <source>
        <dbReference type="ARBA" id="ARBA00022771"/>
    </source>
</evidence>
<feature type="domain" description="C2H2-type" evidence="8">
    <location>
        <begin position="125"/>
        <end position="152"/>
    </location>
</feature>
<keyword evidence="3 7" id="KW-0863">Zinc-finger</keyword>
<dbReference type="PROSITE" id="PS50157">
    <property type="entry name" value="ZINC_FINGER_C2H2_2"/>
    <property type="match status" value="2"/>
</dbReference>
<dbReference type="InterPro" id="IPR013087">
    <property type="entry name" value="Znf_C2H2_type"/>
</dbReference>
<dbReference type="AlphaFoldDB" id="A0A8J5K0Z8"/>
<evidence type="ECO:0000256" key="6">
    <source>
        <dbReference type="ARBA" id="ARBA00037948"/>
    </source>
</evidence>
<evidence type="ECO:0000256" key="5">
    <source>
        <dbReference type="ARBA" id="ARBA00023242"/>
    </source>
</evidence>
<protein>
    <submittedName>
        <fullName evidence="9">Gastrula zinc finger protein xLCGF3.1-like</fullName>
    </submittedName>
</protein>
<keyword evidence="2" id="KW-0677">Repeat</keyword>
<evidence type="ECO:0000313" key="10">
    <source>
        <dbReference type="Proteomes" id="UP000747542"/>
    </source>
</evidence>
<dbReference type="GO" id="GO:0000981">
    <property type="term" value="F:DNA-binding transcription factor activity, RNA polymerase II-specific"/>
    <property type="evidence" value="ECO:0007669"/>
    <property type="project" value="TreeGrafter"/>
</dbReference>
<evidence type="ECO:0000256" key="1">
    <source>
        <dbReference type="ARBA" id="ARBA00022723"/>
    </source>
</evidence>
<feature type="domain" description="C2H2-type" evidence="8">
    <location>
        <begin position="153"/>
        <end position="181"/>
    </location>
</feature>